<dbReference type="GO" id="GO:0008168">
    <property type="term" value="F:methyltransferase activity"/>
    <property type="evidence" value="ECO:0007669"/>
    <property type="project" value="UniProtKB-KW"/>
</dbReference>
<protein>
    <submittedName>
        <fullName evidence="3">SAM-dependent methyltransferase</fullName>
    </submittedName>
</protein>
<dbReference type="InterPro" id="IPR029063">
    <property type="entry name" value="SAM-dependent_MTases_sf"/>
</dbReference>
<name>A0AAC9RTX9_9STAP</name>
<accession>A0AAC9RTX9</accession>
<dbReference type="CDD" id="cd02440">
    <property type="entry name" value="AdoMet_MTases"/>
    <property type="match status" value="1"/>
</dbReference>
<keyword evidence="1" id="KW-0808">Transferase</keyword>
<evidence type="ECO:0000259" key="2">
    <source>
        <dbReference type="Pfam" id="PF13649"/>
    </source>
</evidence>
<dbReference type="AlphaFoldDB" id="A0AAC9RTX9"/>
<proteinExistence type="predicted"/>
<dbReference type="GO" id="GO:0032259">
    <property type="term" value="P:methylation"/>
    <property type="evidence" value="ECO:0007669"/>
    <property type="project" value="UniProtKB-KW"/>
</dbReference>
<gene>
    <name evidence="3" type="ORF">B5P37_04620</name>
</gene>
<evidence type="ECO:0000313" key="4">
    <source>
        <dbReference type="Proteomes" id="UP000242864"/>
    </source>
</evidence>
<keyword evidence="3" id="KW-0489">Methyltransferase</keyword>
<evidence type="ECO:0000313" key="3">
    <source>
        <dbReference type="EMBL" id="ARJ50650.1"/>
    </source>
</evidence>
<dbReference type="KEGG" id="slz:B5P37_04620"/>
<dbReference type="EMBL" id="CP020773">
    <property type="protein sequence ID" value="ARJ50650.1"/>
    <property type="molecule type" value="Genomic_DNA"/>
</dbReference>
<dbReference type="Proteomes" id="UP000242864">
    <property type="component" value="Chromosome"/>
</dbReference>
<dbReference type="InterPro" id="IPR041698">
    <property type="entry name" value="Methyltransf_25"/>
</dbReference>
<dbReference type="SUPFAM" id="SSF53335">
    <property type="entry name" value="S-adenosyl-L-methionine-dependent methyltransferases"/>
    <property type="match status" value="1"/>
</dbReference>
<feature type="domain" description="Methyltransferase" evidence="2">
    <location>
        <begin position="49"/>
        <end position="136"/>
    </location>
</feature>
<organism evidence="3 4">
    <name type="scientific">Staphylococcus lutrae</name>
    <dbReference type="NCBI Taxonomy" id="155085"/>
    <lineage>
        <taxon>Bacteria</taxon>
        <taxon>Bacillati</taxon>
        <taxon>Bacillota</taxon>
        <taxon>Bacilli</taxon>
        <taxon>Bacillales</taxon>
        <taxon>Staphylococcaceae</taxon>
        <taxon>Staphylococcus</taxon>
    </lineage>
</organism>
<reference evidence="3 4" key="1">
    <citation type="submission" date="2017-04" db="EMBL/GenBank/DDBJ databases">
        <authorList>
            <person name="Veseli I.A."/>
            <person name="Tang C."/>
            <person name="Pombert J.-F."/>
        </authorList>
    </citation>
    <scope>NUCLEOTIDE SEQUENCE [LARGE SCALE GENOMIC DNA]</scope>
    <source>
        <strain evidence="3 4">ATCC 700373</strain>
    </source>
</reference>
<sequence length="213" mass="24389">MEFMDIFEKWAKRYDETVWNTGDDNEYKDVFAGYSDMLASVVKRATGQVLEIGAGTGNLTERLIRAGKDVIAIDPSQDMRKIANQKGIPVMAGHFLDIPMKHKFDTIVSTFAFHHLNDVDKQRALSYMKSFLNDAGQIILIDTLFETEDAREQTIQTYKNKGDINLVEDLRTEYYPLKAVLTEMVMKIGGQIQFERLNHFAWQMQVTFASSQS</sequence>
<dbReference type="Pfam" id="PF13649">
    <property type="entry name" value="Methyltransf_25"/>
    <property type="match status" value="1"/>
</dbReference>
<dbReference type="Gene3D" id="3.40.50.150">
    <property type="entry name" value="Vaccinia Virus protein VP39"/>
    <property type="match status" value="1"/>
</dbReference>
<dbReference type="PANTHER" id="PTHR43861">
    <property type="entry name" value="TRANS-ACONITATE 2-METHYLTRANSFERASE-RELATED"/>
    <property type="match status" value="1"/>
</dbReference>
<keyword evidence="4" id="KW-1185">Reference proteome</keyword>
<evidence type="ECO:0000256" key="1">
    <source>
        <dbReference type="ARBA" id="ARBA00022679"/>
    </source>
</evidence>